<evidence type="ECO:0000313" key="1">
    <source>
        <dbReference type="EMBL" id="TNN78774.1"/>
    </source>
</evidence>
<name>A0A4Z2IMR4_9TELE</name>
<dbReference type="AlphaFoldDB" id="A0A4Z2IMR4"/>
<proteinExistence type="predicted"/>
<reference evidence="1 2" key="1">
    <citation type="submission" date="2019-03" db="EMBL/GenBank/DDBJ databases">
        <title>First draft genome of Liparis tanakae, snailfish: a comprehensive survey of snailfish specific genes.</title>
        <authorList>
            <person name="Kim W."/>
            <person name="Song I."/>
            <person name="Jeong J.-H."/>
            <person name="Kim D."/>
            <person name="Kim S."/>
            <person name="Ryu S."/>
            <person name="Song J.Y."/>
            <person name="Lee S.K."/>
        </authorList>
    </citation>
    <scope>NUCLEOTIDE SEQUENCE [LARGE SCALE GENOMIC DNA]</scope>
    <source>
        <tissue evidence="1">Muscle</tissue>
    </source>
</reference>
<accession>A0A4Z2IMR4</accession>
<protein>
    <submittedName>
        <fullName evidence="1">Uncharacterized protein</fullName>
    </submittedName>
</protein>
<evidence type="ECO:0000313" key="2">
    <source>
        <dbReference type="Proteomes" id="UP000314294"/>
    </source>
</evidence>
<sequence>MYHRDGQTDSHGSGIQPAVSYPLLFDTLSQTEPSHEKKTPAAPQVARYRSAFPARLSLRGLTRGAARTGLR</sequence>
<dbReference type="EMBL" id="SRLO01000070">
    <property type="protein sequence ID" value="TNN78774.1"/>
    <property type="molecule type" value="Genomic_DNA"/>
</dbReference>
<gene>
    <name evidence="1" type="ORF">EYF80_010944</name>
</gene>
<keyword evidence="2" id="KW-1185">Reference proteome</keyword>
<organism evidence="1 2">
    <name type="scientific">Liparis tanakae</name>
    <name type="common">Tanaka's snailfish</name>
    <dbReference type="NCBI Taxonomy" id="230148"/>
    <lineage>
        <taxon>Eukaryota</taxon>
        <taxon>Metazoa</taxon>
        <taxon>Chordata</taxon>
        <taxon>Craniata</taxon>
        <taxon>Vertebrata</taxon>
        <taxon>Euteleostomi</taxon>
        <taxon>Actinopterygii</taxon>
        <taxon>Neopterygii</taxon>
        <taxon>Teleostei</taxon>
        <taxon>Neoteleostei</taxon>
        <taxon>Acanthomorphata</taxon>
        <taxon>Eupercaria</taxon>
        <taxon>Perciformes</taxon>
        <taxon>Cottioidei</taxon>
        <taxon>Cottales</taxon>
        <taxon>Liparidae</taxon>
        <taxon>Liparis</taxon>
    </lineage>
</organism>
<dbReference type="Proteomes" id="UP000314294">
    <property type="component" value="Unassembled WGS sequence"/>
</dbReference>
<comment type="caution">
    <text evidence="1">The sequence shown here is derived from an EMBL/GenBank/DDBJ whole genome shotgun (WGS) entry which is preliminary data.</text>
</comment>